<dbReference type="FunCoup" id="A0A7R8YMM7">
    <property type="interactions" value="2130"/>
</dbReference>
<dbReference type="GO" id="GO:0005737">
    <property type="term" value="C:cytoplasm"/>
    <property type="evidence" value="ECO:0007669"/>
    <property type="project" value="UniProtKB-ARBA"/>
</dbReference>
<dbReference type="Pfam" id="PF06201">
    <property type="entry name" value="PITH"/>
    <property type="match status" value="1"/>
</dbReference>
<gene>
    <name evidence="3" type="ORF">HERILL_LOCUS2050</name>
</gene>
<sequence length="210" mass="23764">MSHPGGHEGCSCCSEGGSEDPLEMGIQYSLYKRIDLENLECLNEEEDGSGKTVFKPYESKLDTSQFVQSDSDEELLFNIPFTGNVKLKNIRIAGGDDDSHPKMVKLYKNRPKMAFDDTSVKADQELQLTKDPTASLEYPVKTAIFSGIHHLSLYFPSNFGNDKTKIYYIGLRGEYTEAHHHGVTICNYEIRPNIHDHECKTYDPTNFTIQ</sequence>
<dbReference type="Gene3D" id="2.60.120.470">
    <property type="entry name" value="PITH domain"/>
    <property type="match status" value="1"/>
</dbReference>
<dbReference type="GO" id="GO:0060255">
    <property type="term" value="P:regulation of macromolecule metabolic process"/>
    <property type="evidence" value="ECO:0007669"/>
    <property type="project" value="UniProtKB-ARBA"/>
</dbReference>
<dbReference type="PANTHER" id="PTHR12175:SF1">
    <property type="entry name" value="PITH DOMAIN-CONTAINING PROTEIN 1"/>
    <property type="match status" value="1"/>
</dbReference>
<dbReference type="InParanoid" id="A0A7R8YMM7"/>
<dbReference type="EMBL" id="LR899009">
    <property type="protein sequence ID" value="CAD7078801.1"/>
    <property type="molecule type" value="Genomic_DNA"/>
</dbReference>
<reference evidence="3 4" key="1">
    <citation type="submission" date="2020-11" db="EMBL/GenBank/DDBJ databases">
        <authorList>
            <person name="Wallbank WR R."/>
            <person name="Pardo Diaz C."/>
            <person name="Kozak K."/>
            <person name="Martin S."/>
            <person name="Jiggins C."/>
            <person name="Moest M."/>
            <person name="Warren A I."/>
            <person name="Generalovic N T."/>
            <person name="Byers J.R.P. K."/>
            <person name="Montejo-Kovacevich G."/>
            <person name="Yen C E."/>
        </authorList>
    </citation>
    <scope>NUCLEOTIDE SEQUENCE [LARGE SCALE GENOMIC DNA]</scope>
</reference>
<keyword evidence="4" id="KW-1185">Reference proteome</keyword>
<comment type="similarity">
    <text evidence="1">Belongs to the PITHD1 family.</text>
</comment>
<accession>A0A7R8YMM7</accession>
<dbReference type="SUPFAM" id="SSF49785">
    <property type="entry name" value="Galactose-binding domain-like"/>
    <property type="match status" value="1"/>
</dbReference>
<dbReference type="FunFam" id="2.60.120.470:FF:000002">
    <property type="entry name" value="PITH domain-containing protein 1"/>
    <property type="match status" value="1"/>
</dbReference>
<evidence type="ECO:0000313" key="3">
    <source>
        <dbReference type="EMBL" id="CAD7078801.1"/>
    </source>
</evidence>
<protein>
    <recommendedName>
        <fullName evidence="2">PITH domain-containing protein</fullName>
    </recommendedName>
</protein>
<evidence type="ECO:0000259" key="2">
    <source>
        <dbReference type="PROSITE" id="PS51532"/>
    </source>
</evidence>
<dbReference type="OMA" id="RLVFKPW"/>
<dbReference type="InterPro" id="IPR037047">
    <property type="entry name" value="PITH_dom_sf"/>
</dbReference>
<dbReference type="GO" id="GO:0045654">
    <property type="term" value="P:positive regulation of megakaryocyte differentiation"/>
    <property type="evidence" value="ECO:0007669"/>
    <property type="project" value="UniProtKB-ARBA"/>
</dbReference>
<dbReference type="OrthoDB" id="2635at2759"/>
<dbReference type="InterPro" id="IPR008979">
    <property type="entry name" value="Galactose-bd-like_sf"/>
</dbReference>
<dbReference type="Proteomes" id="UP000594454">
    <property type="component" value="Chromosome 1"/>
</dbReference>
<organism evidence="3 4">
    <name type="scientific">Hermetia illucens</name>
    <name type="common">Black soldier fly</name>
    <dbReference type="NCBI Taxonomy" id="343691"/>
    <lineage>
        <taxon>Eukaryota</taxon>
        <taxon>Metazoa</taxon>
        <taxon>Ecdysozoa</taxon>
        <taxon>Arthropoda</taxon>
        <taxon>Hexapoda</taxon>
        <taxon>Insecta</taxon>
        <taxon>Pterygota</taxon>
        <taxon>Neoptera</taxon>
        <taxon>Endopterygota</taxon>
        <taxon>Diptera</taxon>
        <taxon>Brachycera</taxon>
        <taxon>Stratiomyomorpha</taxon>
        <taxon>Stratiomyidae</taxon>
        <taxon>Hermetiinae</taxon>
        <taxon>Hermetia</taxon>
    </lineage>
</organism>
<dbReference type="InterPro" id="IPR045099">
    <property type="entry name" value="PITH1-like"/>
</dbReference>
<dbReference type="GO" id="GO:0005634">
    <property type="term" value="C:nucleus"/>
    <property type="evidence" value="ECO:0007669"/>
    <property type="project" value="TreeGrafter"/>
</dbReference>
<dbReference type="GO" id="GO:0080090">
    <property type="term" value="P:regulation of primary metabolic process"/>
    <property type="evidence" value="ECO:0007669"/>
    <property type="project" value="UniProtKB-ARBA"/>
</dbReference>
<dbReference type="PANTHER" id="PTHR12175">
    <property type="entry name" value="AD039 HT014 THIOREDOXIN FAMILY TRP26"/>
    <property type="match status" value="1"/>
</dbReference>
<evidence type="ECO:0000313" key="4">
    <source>
        <dbReference type="Proteomes" id="UP000594454"/>
    </source>
</evidence>
<proteinExistence type="inferred from homology"/>
<name>A0A7R8YMM7_HERIL</name>
<dbReference type="AlphaFoldDB" id="A0A7R8YMM7"/>
<dbReference type="PROSITE" id="PS51532">
    <property type="entry name" value="PITH"/>
    <property type="match status" value="1"/>
</dbReference>
<dbReference type="InterPro" id="IPR010400">
    <property type="entry name" value="PITH_dom"/>
</dbReference>
<evidence type="ECO:0000256" key="1">
    <source>
        <dbReference type="ARBA" id="ARBA00025788"/>
    </source>
</evidence>
<feature type="domain" description="PITH" evidence="2">
    <location>
        <begin position="19"/>
        <end position="191"/>
    </location>
</feature>